<feature type="transmembrane region" description="Helical" evidence="1">
    <location>
        <begin position="57"/>
        <end position="76"/>
    </location>
</feature>
<reference evidence="2" key="2">
    <citation type="submission" date="2021-02" db="EMBL/GenBank/DDBJ databases">
        <title>Aspergillus puulaauensis MK2 genome sequence.</title>
        <authorList>
            <person name="Futagami T."/>
            <person name="Mori K."/>
            <person name="Kadooka C."/>
            <person name="Tanaka T."/>
        </authorList>
    </citation>
    <scope>NUCLEOTIDE SEQUENCE</scope>
    <source>
        <strain evidence="2">MK2</strain>
    </source>
</reference>
<accession>A0A7R7XCC2</accession>
<dbReference type="OrthoDB" id="4493262at2759"/>
<protein>
    <recommendedName>
        <fullName evidence="4">MARVEL domain-containing protein</fullName>
    </recommendedName>
</protein>
<dbReference type="AlphaFoldDB" id="A0A7R7XCC2"/>
<keyword evidence="1" id="KW-1133">Transmembrane helix</keyword>
<keyword evidence="1" id="KW-0472">Membrane</keyword>
<evidence type="ECO:0000313" key="2">
    <source>
        <dbReference type="EMBL" id="BCS18628.1"/>
    </source>
</evidence>
<reference evidence="2" key="1">
    <citation type="submission" date="2021-01" db="EMBL/GenBank/DDBJ databases">
        <authorList>
            <consortium name="Aspergillus puulaauensis MK2 genome sequencing consortium"/>
            <person name="Kazuki M."/>
            <person name="Futagami T."/>
        </authorList>
    </citation>
    <scope>NUCLEOTIDE SEQUENCE</scope>
    <source>
        <strain evidence="2">MK2</strain>
    </source>
</reference>
<sequence>MGSIIRNLWSAETPGPRTVVRVLDAAIATLGVATIWSTLISFLTYNDRLFHPGFHIALDFALAAVHYVFGIVNALAADTAGYMHGNAIAATFLLIIAVLHTFFFVLACRDTHVRRRVSGQGTHKDGFEVNTV</sequence>
<dbReference type="RefSeq" id="XP_041550822.1">
    <property type="nucleotide sequence ID" value="XM_041697548.1"/>
</dbReference>
<evidence type="ECO:0000313" key="3">
    <source>
        <dbReference type="Proteomes" id="UP000654913"/>
    </source>
</evidence>
<keyword evidence="1" id="KW-0812">Transmembrane</keyword>
<organism evidence="2 3">
    <name type="scientific">Aspergillus puulaauensis</name>
    <dbReference type="NCBI Taxonomy" id="1220207"/>
    <lineage>
        <taxon>Eukaryota</taxon>
        <taxon>Fungi</taxon>
        <taxon>Dikarya</taxon>
        <taxon>Ascomycota</taxon>
        <taxon>Pezizomycotina</taxon>
        <taxon>Eurotiomycetes</taxon>
        <taxon>Eurotiomycetidae</taxon>
        <taxon>Eurotiales</taxon>
        <taxon>Aspergillaceae</taxon>
        <taxon>Aspergillus</taxon>
    </lineage>
</organism>
<dbReference type="Proteomes" id="UP000654913">
    <property type="component" value="Chromosome 1"/>
</dbReference>
<feature type="transmembrane region" description="Helical" evidence="1">
    <location>
        <begin position="25"/>
        <end position="45"/>
    </location>
</feature>
<dbReference type="EMBL" id="AP024443">
    <property type="protein sequence ID" value="BCS18628.1"/>
    <property type="molecule type" value="Genomic_DNA"/>
</dbReference>
<keyword evidence="3" id="KW-1185">Reference proteome</keyword>
<evidence type="ECO:0000256" key="1">
    <source>
        <dbReference type="SAM" id="Phobius"/>
    </source>
</evidence>
<dbReference type="GeneID" id="64968633"/>
<name>A0A7R7XCC2_9EURO</name>
<gene>
    <name evidence="2" type="ORF">APUU_11456A</name>
</gene>
<evidence type="ECO:0008006" key="4">
    <source>
        <dbReference type="Google" id="ProtNLM"/>
    </source>
</evidence>
<feature type="transmembrane region" description="Helical" evidence="1">
    <location>
        <begin position="88"/>
        <end position="108"/>
    </location>
</feature>
<proteinExistence type="predicted"/>
<dbReference type="KEGG" id="apuu:APUU_11456A"/>